<keyword evidence="6" id="KW-0460">Magnesium</keyword>
<dbReference type="OrthoDB" id="8594221at2"/>
<dbReference type="GO" id="GO:0004787">
    <property type="term" value="F:thiamine diphosphate phosphatase activity"/>
    <property type="evidence" value="ECO:0007669"/>
    <property type="project" value="InterPro"/>
</dbReference>
<dbReference type="PROSITE" id="PS51462">
    <property type="entry name" value="NUDIX"/>
    <property type="match status" value="1"/>
</dbReference>
<evidence type="ECO:0000256" key="2">
    <source>
        <dbReference type="ARBA" id="ARBA00007608"/>
    </source>
</evidence>
<dbReference type="EMBL" id="FQWZ01000005">
    <property type="protein sequence ID" value="SHH05229.1"/>
    <property type="molecule type" value="Genomic_DNA"/>
</dbReference>
<dbReference type="Pfam" id="PF00293">
    <property type="entry name" value="NUDIX"/>
    <property type="match status" value="1"/>
</dbReference>
<evidence type="ECO:0000256" key="3">
    <source>
        <dbReference type="ARBA" id="ARBA00011245"/>
    </source>
</evidence>
<evidence type="ECO:0000313" key="8">
    <source>
        <dbReference type="EMBL" id="SHH05229.1"/>
    </source>
</evidence>
<feature type="domain" description="Nudix hydrolase" evidence="7">
    <location>
        <begin position="9"/>
        <end position="136"/>
    </location>
</feature>
<protein>
    <recommendedName>
        <fullName evidence="4 6">Phosphatase NudJ</fullName>
        <ecNumber evidence="6">3.6.1.-</ecNumber>
    </recommendedName>
</protein>
<accession>A0A1M5PUV1</accession>
<evidence type="ECO:0000313" key="9">
    <source>
        <dbReference type="Proteomes" id="UP000199758"/>
    </source>
</evidence>
<keyword evidence="5 6" id="KW-0378">Hydrolase</keyword>
<comment type="cofactor">
    <cofactor evidence="1 6">
        <name>Mg(2+)</name>
        <dbReference type="ChEBI" id="CHEBI:18420"/>
    </cofactor>
</comment>
<name>A0A1M5PUV1_9GAMM</name>
<evidence type="ECO:0000256" key="4">
    <source>
        <dbReference type="ARBA" id="ARBA00015552"/>
    </source>
</evidence>
<dbReference type="PANTHER" id="PTHR43222:SF11">
    <property type="entry name" value="PHOSPHATASE NUDJ"/>
    <property type="match status" value="1"/>
</dbReference>
<dbReference type="PANTHER" id="PTHR43222">
    <property type="entry name" value="NUDIX HYDROLASE 23"/>
    <property type="match status" value="1"/>
</dbReference>
<dbReference type="InterPro" id="IPR033713">
    <property type="entry name" value="NudJ"/>
</dbReference>
<comment type="similarity">
    <text evidence="2 6">Belongs to the Nudix hydrolase family. NudJ subfamily.</text>
</comment>
<dbReference type="AlphaFoldDB" id="A0A1M5PUV1"/>
<dbReference type="Gene3D" id="3.90.79.10">
    <property type="entry name" value="Nucleoside Triphosphate Pyrophosphohydrolase"/>
    <property type="match status" value="1"/>
</dbReference>
<dbReference type="PROSITE" id="PS00893">
    <property type="entry name" value="NUDIX_BOX"/>
    <property type="match status" value="1"/>
</dbReference>
<dbReference type="SUPFAM" id="SSF55811">
    <property type="entry name" value="Nudix"/>
    <property type="match status" value="1"/>
</dbReference>
<evidence type="ECO:0000256" key="1">
    <source>
        <dbReference type="ARBA" id="ARBA00001946"/>
    </source>
</evidence>
<dbReference type="RefSeq" id="WP_072897714.1">
    <property type="nucleotide sequence ID" value="NZ_FQWZ01000005.1"/>
</dbReference>
<proteinExistence type="inferred from homology"/>
<keyword evidence="9" id="KW-1185">Reference proteome</keyword>
<sequence>MPATHADWSPHIVVATVVERDGRFLLIEERINEQRVLNQPAGHWEPGETLVEAARRETLEEAGWDVEPTHLLGVYEWQPASLPYPFVRFAFAATPLRHHPDRPLDAGIERALWMTPDEILQAEPRWRSPSVQTCITDFQAGVRYPLDLIRHLAPSR</sequence>
<dbReference type="STRING" id="490188.SAMN04488068_2312"/>
<comment type="subunit">
    <text evidence="3 6">Monomer.</text>
</comment>
<dbReference type="InterPro" id="IPR020084">
    <property type="entry name" value="NUDIX_hydrolase_CS"/>
</dbReference>
<organism evidence="8 9">
    <name type="scientific">Hydrocarboniphaga daqingensis</name>
    <dbReference type="NCBI Taxonomy" id="490188"/>
    <lineage>
        <taxon>Bacteria</taxon>
        <taxon>Pseudomonadati</taxon>
        <taxon>Pseudomonadota</taxon>
        <taxon>Gammaproteobacteria</taxon>
        <taxon>Nevskiales</taxon>
        <taxon>Nevskiaceae</taxon>
        <taxon>Hydrocarboniphaga</taxon>
    </lineage>
</organism>
<dbReference type="GO" id="GO:0017111">
    <property type="term" value="F:ribonucleoside triphosphate phosphatase activity"/>
    <property type="evidence" value="ECO:0007669"/>
    <property type="project" value="InterPro"/>
</dbReference>
<dbReference type="EC" id="3.6.1.-" evidence="6"/>
<dbReference type="CDD" id="cd03675">
    <property type="entry name" value="NUDIX_Hydrolase"/>
    <property type="match status" value="1"/>
</dbReference>
<gene>
    <name evidence="6" type="primary">nudJ</name>
    <name evidence="8" type="ORF">SAMN04488068_2312</name>
</gene>
<evidence type="ECO:0000259" key="7">
    <source>
        <dbReference type="PROSITE" id="PS51462"/>
    </source>
</evidence>
<dbReference type="Proteomes" id="UP000199758">
    <property type="component" value="Unassembled WGS sequence"/>
</dbReference>
<evidence type="ECO:0000256" key="6">
    <source>
        <dbReference type="RuleBase" id="RU364043"/>
    </source>
</evidence>
<dbReference type="InterPro" id="IPR015797">
    <property type="entry name" value="NUDIX_hydrolase-like_dom_sf"/>
</dbReference>
<reference evidence="8 9" key="1">
    <citation type="submission" date="2016-11" db="EMBL/GenBank/DDBJ databases">
        <authorList>
            <person name="Jaros S."/>
            <person name="Januszkiewicz K."/>
            <person name="Wedrychowicz H."/>
        </authorList>
    </citation>
    <scope>NUCLEOTIDE SEQUENCE [LARGE SCALE GENOMIC DNA]</scope>
    <source>
        <strain evidence="8 9">CGMCC 1.7049</strain>
    </source>
</reference>
<dbReference type="GO" id="GO:0017110">
    <property type="term" value="F:nucleoside diphosphate phosphatase activity"/>
    <property type="evidence" value="ECO:0007669"/>
    <property type="project" value="InterPro"/>
</dbReference>
<evidence type="ECO:0000256" key="5">
    <source>
        <dbReference type="ARBA" id="ARBA00022801"/>
    </source>
</evidence>
<dbReference type="InterPro" id="IPR000086">
    <property type="entry name" value="NUDIX_hydrolase_dom"/>
</dbReference>